<evidence type="ECO:0000256" key="2">
    <source>
        <dbReference type="ARBA" id="ARBA00023125"/>
    </source>
</evidence>
<reference evidence="6" key="1">
    <citation type="journal article" date="2019" name="Int. J. Syst. Evol. Microbiol.">
        <title>The Global Catalogue of Microorganisms (GCM) 10K type strain sequencing project: providing services to taxonomists for standard genome sequencing and annotation.</title>
        <authorList>
            <consortium name="The Broad Institute Genomics Platform"/>
            <consortium name="The Broad Institute Genome Sequencing Center for Infectious Disease"/>
            <person name="Wu L."/>
            <person name="Ma J."/>
        </authorList>
    </citation>
    <scope>NUCLEOTIDE SEQUENCE [LARGE SCALE GENOMIC DNA]</scope>
    <source>
        <strain evidence="6">JCM 16908</strain>
    </source>
</reference>
<organism evidence="5 6">
    <name type="scientific">Sphaerisporangium flaviroseum</name>
    <dbReference type="NCBI Taxonomy" id="509199"/>
    <lineage>
        <taxon>Bacteria</taxon>
        <taxon>Bacillati</taxon>
        <taxon>Actinomycetota</taxon>
        <taxon>Actinomycetes</taxon>
        <taxon>Streptosporangiales</taxon>
        <taxon>Streptosporangiaceae</taxon>
        <taxon>Sphaerisporangium</taxon>
    </lineage>
</organism>
<dbReference type="SUPFAM" id="SSF46785">
    <property type="entry name" value="Winged helix' DNA-binding domain"/>
    <property type="match status" value="1"/>
</dbReference>
<evidence type="ECO:0000256" key="3">
    <source>
        <dbReference type="ARBA" id="ARBA00023163"/>
    </source>
</evidence>
<dbReference type="InterPro" id="IPR051011">
    <property type="entry name" value="Metal_resp_trans_reg"/>
</dbReference>
<sequence>MLSLTLLGGEVGRVVFGPWRARARSELTRLPSGQLRLLRYLAPPRGDFPDFLTPPQASQGFEAGIDAVLATPRHRLRQEVAMLPGRPSWGRALADGQPEIMTELGEALRNYHHAVIAPYWPRMQALVDAERAVHTRPLLDHGSEKLLSNLGPAMRWNSPVLEIDYPLRHEIHLNGRGLLMVPSAFCWRYPITLIDPRLPPVLVFPVARTPDWWGDCATANGSRTLANLLGSSRAACLRAIEHGCTTGELARRIGVSPPTASQHATALREAGLITTARLGNSVIHTLTPLGTAILTVNPASDRRRLAPRS</sequence>
<dbReference type="Pfam" id="PF12840">
    <property type="entry name" value="HTH_20"/>
    <property type="match status" value="1"/>
</dbReference>
<keyword evidence="1" id="KW-0805">Transcription regulation</keyword>
<keyword evidence="6" id="KW-1185">Reference proteome</keyword>
<comment type="caution">
    <text evidence="5">The sequence shown here is derived from an EMBL/GenBank/DDBJ whole genome shotgun (WGS) entry which is preliminary data.</text>
</comment>
<gene>
    <name evidence="5" type="ORF">GCM10022226_53140</name>
</gene>
<dbReference type="RefSeq" id="WP_344945718.1">
    <property type="nucleotide sequence ID" value="NZ_BAAAZR010000020.1"/>
</dbReference>
<dbReference type="SMART" id="SM00418">
    <property type="entry name" value="HTH_ARSR"/>
    <property type="match status" value="1"/>
</dbReference>
<dbReference type="InterPro" id="IPR001845">
    <property type="entry name" value="HTH_ArsR_DNA-bd_dom"/>
</dbReference>
<protein>
    <submittedName>
        <fullName evidence="5">Winged helix-turn-helix domain-containing protein</fullName>
    </submittedName>
</protein>
<dbReference type="Proteomes" id="UP001500888">
    <property type="component" value="Unassembled WGS sequence"/>
</dbReference>
<accession>A0ABP7ISB4</accession>
<dbReference type="EMBL" id="BAAAZR010000020">
    <property type="protein sequence ID" value="GAA3825746.1"/>
    <property type="molecule type" value="Genomic_DNA"/>
</dbReference>
<dbReference type="InterPro" id="IPR036388">
    <property type="entry name" value="WH-like_DNA-bd_sf"/>
</dbReference>
<keyword evidence="3" id="KW-0804">Transcription</keyword>
<evidence type="ECO:0000256" key="1">
    <source>
        <dbReference type="ARBA" id="ARBA00023015"/>
    </source>
</evidence>
<dbReference type="CDD" id="cd00090">
    <property type="entry name" value="HTH_ARSR"/>
    <property type="match status" value="1"/>
</dbReference>
<name>A0ABP7ISB4_9ACTN</name>
<proteinExistence type="predicted"/>
<feature type="domain" description="HTH arsR-type" evidence="4">
    <location>
        <begin position="223"/>
        <end position="297"/>
    </location>
</feature>
<dbReference type="InterPro" id="IPR011991">
    <property type="entry name" value="ArsR-like_HTH"/>
</dbReference>
<dbReference type="PANTHER" id="PTHR43132:SF8">
    <property type="entry name" value="HTH-TYPE TRANSCRIPTIONAL REGULATOR KMTR"/>
    <property type="match status" value="1"/>
</dbReference>
<keyword evidence="2" id="KW-0238">DNA-binding</keyword>
<dbReference type="Gene3D" id="1.10.10.10">
    <property type="entry name" value="Winged helix-like DNA-binding domain superfamily/Winged helix DNA-binding domain"/>
    <property type="match status" value="1"/>
</dbReference>
<dbReference type="PANTHER" id="PTHR43132">
    <property type="entry name" value="ARSENICAL RESISTANCE OPERON REPRESSOR ARSR-RELATED"/>
    <property type="match status" value="1"/>
</dbReference>
<evidence type="ECO:0000313" key="6">
    <source>
        <dbReference type="Proteomes" id="UP001500888"/>
    </source>
</evidence>
<evidence type="ECO:0000259" key="4">
    <source>
        <dbReference type="SMART" id="SM00418"/>
    </source>
</evidence>
<dbReference type="InterPro" id="IPR036390">
    <property type="entry name" value="WH_DNA-bd_sf"/>
</dbReference>
<evidence type="ECO:0000313" key="5">
    <source>
        <dbReference type="EMBL" id="GAA3825746.1"/>
    </source>
</evidence>